<sequence>MPPPDKALTFDSTTTRHHLQHFCLCHLDLIHVWRIYHAGTFHFAAFVICDRWQSPRSAPLLPPVLTSAQFRRQIIADERSSTTTPRPSVASSFKRLWYSPAWHSMLPRFARYSAA</sequence>
<organism evidence="1 2">
    <name type="scientific">Colletotrichum higginsianum (strain IMI 349063)</name>
    <name type="common">Crucifer anthracnose fungus</name>
    <dbReference type="NCBI Taxonomy" id="759273"/>
    <lineage>
        <taxon>Eukaryota</taxon>
        <taxon>Fungi</taxon>
        <taxon>Dikarya</taxon>
        <taxon>Ascomycota</taxon>
        <taxon>Pezizomycotina</taxon>
        <taxon>Sordariomycetes</taxon>
        <taxon>Hypocreomycetidae</taxon>
        <taxon>Glomerellales</taxon>
        <taxon>Glomerellaceae</taxon>
        <taxon>Colletotrichum</taxon>
        <taxon>Colletotrichum destructivum species complex</taxon>
    </lineage>
</organism>
<evidence type="ECO:0000313" key="2">
    <source>
        <dbReference type="Proteomes" id="UP000092177"/>
    </source>
</evidence>
<protein>
    <submittedName>
        <fullName evidence="1">Uncharacterized protein</fullName>
    </submittedName>
</protein>
<dbReference type="RefSeq" id="XP_018151231.1">
    <property type="nucleotide sequence ID" value="XM_018308913.1"/>
</dbReference>
<evidence type="ECO:0000313" key="1">
    <source>
        <dbReference type="EMBL" id="OBR02713.1"/>
    </source>
</evidence>
<dbReference type="AlphaFoldDB" id="A0A1B7XSG6"/>
<reference evidence="2" key="1">
    <citation type="journal article" date="2017" name="BMC Genomics">
        <title>Gapless genome assembly of Colletotrichum higginsianum reveals chromosome structure and association of transposable elements with secondary metabolite gene clusters.</title>
        <authorList>
            <person name="Dallery J.-F."/>
            <person name="Lapalu N."/>
            <person name="Zampounis A."/>
            <person name="Pigne S."/>
            <person name="Luyten I."/>
            <person name="Amselem J."/>
            <person name="Wittenberg A.H.J."/>
            <person name="Zhou S."/>
            <person name="de Queiroz M.V."/>
            <person name="Robin G.P."/>
            <person name="Auger A."/>
            <person name="Hainaut M."/>
            <person name="Henrissat B."/>
            <person name="Kim K.-T."/>
            <person name="Lee Y.-H."/>
            <person name="Lespinet O."/>
            <person name="Schwartz D.C."/>
            <person name="Thon M.R."/>
            <person name="O'Connell R.J."/>
        </authorList>
    </citation>
    <scope>NUCLEOTIDE SEQUENCE [LARGE SCALE GENOMIC DNA]</scope>
    <source>
        <strain evidence="2">IMI 349063</strain>
    </source>
</reference>
<name>A0A1B7XSG6_COLHI</name>
<dbReference type="EMBL" id="LTAN01000010">
    <property type="protein sequence ID" value="OBR02713.1"/>
    <property type="molecule type" value="Genomic_DNA"/>
</dbReference>
<dbReference type="VEuPathDB" id="FungiDB:CH63R_13939"/>
<dbReference type="Proteomes" id="UP000092177">
    <property type="component" value="Chromosome 10"/>
</dbReference>
<dbReference type="GeneID" id="28873020"/>
<dbReference type="KEGG" id="chig:CH63R_13939"/>
<comment type="caution">
    <text evidence="1">The sequence shown here is derived from an EMBL/GenBank/DDBJ whole genome shotgun (WGS) entry which is preliminary data.</text>
</comment>
<gene>
    <name evidence="1" type="ORF">CH63R_13939</name>
</gene>
<accession>A0A1B7XSG6</accession>
<proteinExistence type="predicted"/>
<keyword evidence="2" id="KW-1185">Reference proteome</keyword>